<evidence type="ECO:0000313" key="2">
    <source>
        <dbReference type="Proteomes" id="UP000828941"/>
    </source>
</evidence>
<gene>
    <name evidence="1" type="ORF">L6164_004142</name>
</gene>
<sequence length="139" mass="15767">MAINCTSSLTQIPIQKFGSFLKIANKDFMFKPSSVPLKKAPALRIRSASINNKVYEDQSHGIICYTDENGEIICEGYDEGPRFQPISWPIYHSRDAEIMNLLLQQSWLQIVKGEETNHSVEGVYLQQQDFNCNGSNSFC</sequence>
<name>A0ACB9Q3H6_BAUVA</name>
<organism evidence="1 2">
    <name type="scientific">Bauhinia variegata</name>
    <name type="common">Purple orchid tree</name>
    <name type="synonym">Phanera variegata</name>
    <dbReference type="NCBI Taxonomy" id="167791"/>
    <lineage>
        <taxon>Eukaryota</taxon>
        <taxon>Viridiplantae</taxon>
        <taxon>Streptophyta</taxon>
        <taxon>Embryophyta</taxon>
        <taxon>Tracheophyta</taxon>
        <taxon>Spermatophyta</taxon>
        <taxon>Magnoliopsida</taxon>
        <taxon>eudicotyledons</taxon>
        <taxon>Gunneridae</taxon>
        <taxon>Pentapetalae</taxon>
        <taxon>rosids</taxon>
        <taxon>fabids</taxon>
        <taxon>Fabales</taxon>
        <taxon>Fabaceae</taxon>
        <taxon>Cercidoideae</taxon>
        <taxon>Cercideae</taxon>
        <taxon>Bauhiniinae</taxon>
        <taxon>Bauhinia</taxon>
    </lineage>
</organism>
<accession>A0ACB9Q3H6</accession>
<reference evidence="1 2" key="1">
    <citation type="journal article" date="2022" name="DNA Res.">
        <title>Chromosomal-level genome assembly of the orchid tree Bauhinia variegata (Leguminosae; Cercidoideae) supports the allotetraploid origin hypothesis of Bauhinia.</title>
        <authorList>
            <person name="Zhong Y."/>
            <person name="Chen Y."/>
            <person name="Zheng D."/>
            <person name="Pang J."/>
            <person name="Liu Y."/>
            <person name="Luo S."/>
            <person name="Meng S."/>
            <person name="Qian L."/>
            <person name="Wei D."/>
            <person name="Dai S."/>
            <person name="Zhou R."/>
        </authorList>
    </citation>
    <scope>NUCLEOTIDE SEQUENCE [LARGE SCALE GENOMIC DNA]</scope>
    <source>
        <strain evidence="1">BV-YZ2020</strain>
    </source>
</reference>
<protein>
    <submittedName>
        <fullName evidence="1">Uncharacterized protein</fullName>
    </submittedName>
</protein>
<evidence type="ECO:0000313" key="1">
    <source>
        <dbReference type="EMBL" id="KAI4355361.1"/>
    </source>
</evidence>
<comment type="caution">
    <text evidence="1">The sequence shown here is derived from an EMBL/GenBank/DDBJ whole genome shotgun (WGS) entry which is preliminary data.</text>
</comment>
<dbReference type="EMBL" id="CM039427">
    <property type="protein sequence ID" value="KAI4355361.1"/>
    <property type="molecule type" value="Genomic_DNA"/>
</dbReference>
<proteinExistence type="predicted"/>
<dbReference type="Proteomes" id="UP000828941">
    <property type="component" value="Chromosome 2"/>
</dbReference>
<keyword evidence="2" id="KW-1185">Reference proteome</keyword>